<evidence type="ECO:0000313" key="4">
    <source>
        <dbReference type="Proteomes" id="UP001595962"/>
    </source>
</evidence>
<dbReference type="EMBL" id="JBHSGB010000010">
    <property type="protein sequence ID" value="MFC4655832.1"/>
    <property type="molecule type" value="Genomic_DNA"/>
</dbReference>
<comment type="caution">
    <text evidence="3">The sequence shown here is derived from an EMBL/GenBank/DDBJ whole genome shotgun (WGS) entry which is preliminary data.</text>
</comment>
<sequence>MIELTVNNMSCNHCVSMITKAIHQQQSDAQVEVDLATKMVRVQSLLSRDELLQVLDEAGYSATPRSETQ</sequence>
<feature type="domain" description="HMA" evidence="2">
    <location>
        <begin position="1"/>
        <end position="63"/>
    </location>
</feature>
<protein>
    <submittedName>
        <fullName evidence="3">Heavy-metal-associated domain-containing protein</fullName>
    </submittedName>
</protein>
<reference evidence="4" key="1">
    <citation type="journal article" date="2019" name="Int. J. Syst. Evol. Microbiol.">
        <title>The Global Catalogue of Microorganisms (GCM) 10K type strain sequencing project: providing services to taxonomists for standard genome sequencing and annotation.</title>
        <authorList>
            <consortium name="The Broad Institute Genomics Platform"/>
            <consortium name="The Broad Institute Genome Sequencing Center for Infectious Disease"/>
            <person name="Wu L."/>
            <person name="Ma J."/>
        </authorList>
    </citation>
    <scope>NUCLEOTIDE SEQUENCE [LARGE SCALE GENOMIC DNA]</scope>
    <source>
        <strain evidence="4">DT28</strain>
    </source>
</reference>
<dbReference type="Pfam" id="PF00403">
    <property type="entry name" value="HMA"/>
    <property type="match status" value="1"/>
</dbReference>
<proteinExistence type="predicted"/>
<dbReference type="InterPro" id="IPR036163">
    <property type="entry name" value="HMA_dom_sf"/>
</dbReference>
<organism evidence="3 4">
    <name type="scientific">Rheinheimera marina</name>
    <dbReference type="NCBI Taxonomy" id="1774958"/>
    <lineage>
        <taxon>Bacteria</taxon>
        <taxon>Pseudomonadati</taxon>
        <taxon>Pseudomonadota</taxon>
        <taxon>Gammaproteobacteria</taxon>
        <taxon>Chromatiales</taxon>
        <taxon>Chromatiaceae</taxon>
        <taxon>Rheinheimera</taxon>
    </lineage>
</organism>
<dbReference type="Gene3D" id="3.30.70.100">
    <property type="match status" value="1"/>
</dbReference>
<accession>A0ABV9JNI4</accession>
<dbReference type="InterPro" id="IPR006121">
    <property type="entry name" value="HMA_dom"/>
</dbReference>
<dbReference type="CDD" id="cd00371">
    <property type="entry name" value="HMA"/>
    <property type="match status" value="1"/>
</dbReference>
<dbReference type="InterPro" id="IPR017969">
    <property type="entry name" value="Heavy-metal-associated_CS"/>
</dbReference>
<evidence type="ECO:0000259" key="2">
    <source>
        <dbReference type="PROSITE" id="PS50846"/>
    </source>
</evidence>
<gene>
    <name evidence="3" type="ORF">ACFO3I_12525</name>
</gene>
<dbReference type="RefSeq" id="WP_377334313.1">
    <property type="nucleotide sequence ID" value="NZ_JBHSGB010000010.1"/>
</dbReference>
<keyword evidence="4" id="KW-1185">Reference proteome</keyword>
<dbReference type="PROSITE" id="PS01047">
    <property type="entry name" value="HMA_1"/>
    <property type="match status" value="1"/>
</dbReference>
<evidence type="ECO:0000256" key="1">
    <source>
        <dbReference type="ARBA" id="ARBA00022723"/>
    </source>
</evidence>
<dbReference type="PROSITE" id="PS50846">
    <property type="entry name" value="HMA_2"/>
    <property type="match status" value="1"/>
</dbReference>
<keyword evidence="1" id="KW-0479">Metal-binding</keyword>
<dbReference type="Proteomes" id="UP001595962">
    <property type="component" value="Unassembled WGS sequence"/>
</dbReference>
<evidence type="ECO:0000313" key="3">
    <source>
        <dbReference type="EMBL" id="MFC4655832.1"/>
    </source>
</evidence>
<name>A0ABV9JNI4_9GAMM</name>
<dbReference type="SUPFAM" id="SSF55008">
    <property type="entry name" value="HMA, heavy metal-associated domain"/>
    <property type="match status" value="1"/>
</dbReference>